<reference evidence="3 4" key="1">
    <citation type="submission" date="2017-06" db="EMBL/GenBank/DDBJ databases">
        <title>Investigating the central metabolism of Clostridium thermosuccinogenes.</title>
        <authorList>
            <person name="Koendjbiharie J.G."/>
            <person name="van Kranenburg R."/>
        </authorList>
    </citation>
    <scope>NUCLEOTIDE SEQUENCE [LARGE SCALE GENOMIC DNA]</scope>
    <source>
        <strain evidence="3 4">DSM 5806</strain>
    </source>
</reference>
<evidence type="ECO:0000256" key="1">
    <source>
        <dbReference type="PROSITE-ProRule" id="PRU00409"/>
    </source>
</evidence>
<dbReference type="PROSITE" id="PS50975">
    <property type="entry name" value="ATP_GRASP"/>
    <property type="match status" value="1"/>
</dbReference>
<keyword evidence="1" id="KW-0067">ATP-binding</keyword>
<dbReference type="OrthoDB" id="1809801at2"/>
<dbReference type="GO" id="GO:0005737">
    <property type="term" value="C:cytoplasm"/>
    <property type="evidence" value="ECO:0007669"/>
    <property type="project" value="TreeGrafter"/>
</dbReference>
<keyword evidence="4" id="KW-1185">Reference proteome</keyword>
<protein>
    <recommendedName>
        <fullName evidence="2">ATP-grasp domain-containing protein</fullName>
    </recommendedName>
</protein>
<feature type="domain" description="ATP-grasp" evidence="2">
    <location>
        <begin position="203"/>
        <end position="443"/>
    </location>
</feature>
<dbReference type="PANTHER" id="PTHR21621">
    <property type="entry name" value="RIBOSOMAL PROTEIN S6 MODIFICATION PROTEIN"/>
    <property type="match status" value="1"/>
</dbReference>
<dbReference type="AlphaFoldDB" id="A0A2K2FNA9"/>
<proteinExistence type="predicted"/>
<organism evidence="3 4">
    <name type="scientific">Clostridium thermosuccinogenes</name>
    <dbReference type="NCBI Taxonomy" id="84032"/>
    <lineage>
        <taxon>Bacteria</taxon>
        <taxon>Bacillati</taxon>
        <taxon>Bacillota</taxon>
        <taxon>Clostridia</taxon>
        <taxon>Eubacteriales</taxon>
        <taxon>Clostridiaceae</taxon>
        <taxon>Clostridium</taxon>
    </lineage>
</organism>
<dbReference type="InterPro" id="IPR011761">
    <property type="entry name" value="ATP-grasp"/>
</dbReference>
<dbReference type="GO" id="GO:0016879">
    <property type="term" value="F:ligase activity, forming carbon-nitrogen bonds"/>
    <property type="evidence" value="ECO:0007669"/>
    <property type="project" value="TreeGrafter"/>
</dbReference>
<dbReference type="Pfam" id="PF14398">
    <property type="entry name" value="ATPgrasp_YheCD"/>
    <property type="match status" value="1"/>
</dbReference>
<gene>
    <name evidence="3" type="ORF">CDQ84_00690</name>
</gene>
<evidence type="ECO:0000259" key="2">
    <source>
        <dbReference type="PROSITE" id="PS50975"/>
    </source>
</evidence>
<dbReference type="RefSeq" id="WP_103079787.1">
    <property type="nucleotide sequence ID" value="NZ_CP021850.1"/>
</dbReference>
<sequence>MSNVFTVKACEDKNAKLVIHPETAEQIGLGRKKFAYACFGSHKYYTDIKMSSEVSEDSILLSHKLMEELRIPDYPVYEVRVNGNEINIGPYIGLLASAKNSNLTEGRLNKMMTYVREYSRVHGAIVVFALDRVDTANRLVEGYCFNPVKDCWQRGVFPYPSAIYRSIGLSEKWKNHFLSVIGDKMFNSRYFSKWEMYQWFSGDMGRYESHINIPYTQLYQSYQDVLDLTEKFGKIYVKPVSGLQGRGVVRISREDGAMVFQYREQGENYRIELKDPDEIIDFITKRFYQGRYLIQQGIDLLRYRGRIIDFRCVVQKDQSGKWVCKAIIGRCGDRESVVSNISSGGTAFPAVEILKRAMSSSEDEVLSMEEKIRDFAVRTCNTLDEYGINCGDLGVDVGIDSQGNLWLIEINNRDPDPTIALNINDWKLYYSLKAGRLYYAKLLAGFGSLE</sequence>
<dbReference type="EMBL" id="NIOJ01000001">
    <property type="protein sequence ID" value="PNU01558.1"/>
    <property type="molecule type" value="Genomic_DNA"/>
</dbReference>
<dbReference type="GO" id="GO:0046872">
    <property type="term" value="F:metal ion binding"/>
    <property type="evidence" value="ECO:0007669"/>
    <property type="project" value="InterPro"/>
</dbReference>
<keyword evidence="1" id="KW-0547">Nucleotide-binding</keyword>
<dbReference type="InterPro" id="IPR026838">
    <property type="entry name" value="YheC/D"/>
</dbReference>
<name>A0A2K2FNA9_9CLOT</name>
<dbReference type="SUPFAM" id="SSF56059">
    <property type="entry name" value="Glutathione synthetase ATP-binding domain-like"/>
    <property type="match status" value="1"/>
</dbReference>
<dbReference type="Proteomes" id="UP000236151">
    <property type="component" value="Unassembled WGS sequence"/>
</dbReference>
<evidence type="ECO:0000313" key="3">
    <source>
        <dbReference type="EMBL" id="PNU01558.1"/>
    </source>
</evidence>
<dbReference type="GO" id="GO:0005524">
    <property type="term" value="F:ATP binding"/>
    <property type="evidence" value="ECO:0007669"/>
    <property type="project" value="UniProtKB-UniRule"/>
</dbReference>
<comment type="caution">
    <text evidence="3">The sequence shown here is derived from an EMBL/GenBank/DDBJ whole genome shotgun (WGS) entry which is preliminary data.</text>
</comment>
<dbReference type="PANTHER" id="PTHR21621:SF0">
    <property type="entry name" value="BETA-CITRYLGLUTAMATE SYNTHASE B-RELATED"/>
    <property type="match status" value="1"/>
</dbReference>
<dbReference type="Gene3D" id="3.30.470.20">
    <property type="entry name" value="ATP-grasp fold, B domain"/>
    <property type="match status" value="1"/>
</dbReference>
<accession>A0A2K2FNA9</accession>
<dbReference type="KEGG" id="cthd:CDO33_16680"/>
<evidence type="ECO:0000313" key="4">
    <source>
        <dbReference type="Proteomes" id="UP000236151"/>
    </source>
</evidence>